<organism evidence="1 2">
    <name type="scientific">Blattamonas nauphoetae</name>
    <dbReference type="NCBI Taxonomy" id="2049346"/>
    <lineage>
        <taxon>Eukaryota</taxon>
        <taxon>Metamonada</taxon>
        <taxon>Preaxostyla</taxon>
        <taxon>Oxymonadida</taxon>
        <taxon>Blattamonas</taxon>
    </lineage>
</organism>
<evidence type="ECO:0000313" key="1">
    <source>
        <dbReference type="EMBL" id="KAK2951358.1"/>
    </source>
</evidence>
<keyword evidence="2" id="KW-1185">Reference proteome</keyword>
<evidence type="ECO:0000313" key="2">
    <source>
        <dbReference type="Proteomes" id="UP001281761"/>
    </source>
</evidence>
<name>A0ABQ9XFW4_9EUKA</name>
<dbReference type="EMBL" id="JARBJD010000120">
    <property type="protein sequence ID" value="KAK2951358.1"/>
    <property type="molecule type" value="Genomic_DNA"/>
</dbReference>
<dbReference type="Proteomes" id="UP001281761">
    <property type="component" value="Unassembled WGS sequence"/>
</dbReference>
<sequence>MEAESKNEKARKLRSLADAVQAQPVLDDSQKIEAERFLNSLNLWKEKVIDAFLSNFGQSSVDSSRSFIQIILVLISSADKDISNAAIGMLKRLILRCSAKTRLSLVQTTMIPQLITILNPVFLSFARTSDIHPSLLSIISNSFKLATPDGLTELEIENHDEQQAVSETIFQQVLVPSENYLGHLCVNYKSIHEWHIDAFQRVLGQLLRISPYYQPTMELVLQMPIIHTIPSCLTFFETDKLILFLLFDITNSYEEWNTARGEFRRMWKTIHRMLRKEGMEDVLEEKLLNDKKVSNGTKIVDWSITLNDQQGMHIRNLY</sequence>
<dbReference type="SUPFAM" id="SSF48371">
    <property type="entry name" value="ARM repeat"/>
    <property type="match status" value="1"/>
</dbReference>
<dbReference type="InterPro" id="IPR016024">
    <property type="entry name" value="ARM-type_fold"/>
</dbReference>
<reference evidence="1 2" key="1">
    <citation type="journal article" date="2022" name="bioRxiv">
        <title>Genomics of Preaxostyla Flagellates Illuminates Evolutionary Transitions and the Path Towards Mitochondrial Loss.</title>
        <authorList>
            <person name="Novak L.V.F."/>
            <person name="Treitli S.C."/>
            <person name="Pyrih J."/>
            <person name="Halakuc P."/>
            <person name="Pipaliya S.V."/>
            <person name="Vacek V."/>
            <person name="Brzon O."/>
            <person name="Soukal P."/>
            <person name="Eme L."/>
            <person name="Dacks J.B."/>
            <person name="Karnkowska A."/>
            <person name="Elias M."/>
            <person name="Hampl V."/>
        </authorList>
    </citation>
    <scope>NUCLEOTIDE SEQUENCE [LARGE SCALE GENOMIC DNA]</scope>
    <source>
        <strain evidence="1">NAU3</strain>
        <tissue evidence="1">Gut</tissue>
    </source>
</reference>
<protein>
    <submittedName>
        <fullName evidence="1">Uncharacterized protein</fullName>
    </submittedName>
</protein>
<comment type="caution">
    <text evidence="1">The sequence shown here is derived from an EMBL/GenBank/DDBJ whole genome shotgun (WGS) entry which is preliminary data.</text>
</comment>
<proteinExistence type="predicted"/>
<gene>
    <name evidence="1" type="ORF">BLNAU_13737</name>
</gene>
<accession>A0ABQ9XFW4</accession>